<evidence type="ECO:0000256" key="3">
    <source>
        <dbReference type="ARBA" id="ARBA00012438"/>
    </source>
</evidence>
<sequence length="471" mass="50674">MLVEEAGASLFRGLRTRLTLWYCGVLGAALILFGVALYFGANYFLLQPLEDSAQQHARMHAEQWLAGHLDRACASSMPGNPFPTPGKEGPVMEWVLCFDAQGHPLIGGDDQLPPGLISGSLVQQAVQQGNASDIVDGGHSFGAIYRYAVAIPSSDGSTVSGVVLVGESIQAQENALSLLLILLLCLGALSLLGAGIGGLFLANRALAPARLAWANQQRFIADASHELRTPLTLLRADAEVLLRSRERLQGEDAALLEDIVTETNHLAAIANNLLTLARLDSGQLHREHEVIHLATLAHNGARRIRALAMQRAIRVEEEHHDQPYVIGDPLLLEQAILVLLDNALKYNHQGGSVLIRTLERDGRAILEVCDTGIGIPPEHLPHLGERFYRVDKARSREAGGTGLGLSIARSIARLHRGQLTLTSVPDQGTVATLSLPLARSAGFEALQHRPALRKAAAPDQRLGARETGLSR</sequence>
<feature type="transmembrane region" description="Helical" evidence="11">
    <location>
        <begin position="20"/>
        <end position="41"/>
    </location>
</feature>
<dbReference type="InterPro" id="IPR003594">
    <property type="entry name" value="HATPase_dom"/>
</dbReference>
<dbReference type="CDD" id="cd00082">
    <property type="entry name" value="HisKA"/>
    <property type="match status" value="1"/>
</dbReference>
<dbReference type="GO" id="GO:0005886">
    <property type="term" value="C:plasma membrane"/>
    <property type="evidence" value="ECO:0007669"/>
    <property type="project" value="TreeGrafter"/>
</dbReference>
<dbReference type="RefSeq" id="WP_189361574.1">
    <property type="nucleotide sequence ID" value="NZ_MCIF01000002.1"/>
</dbReference>
<proteinExistence type="predicted"/>
<dbReference type="EC" id="2.7.13.3" evidence="3"/>
<dbReference type="PROSITE" id="PS50109">
    <property type="entry name" value="HIS_KIN"/>
    <property type="match status" value="1"/>
</dbReference>
<keyword evidence="5" id="KW-0808">Transferase</keyword>
<evidence type="ECO:0000256" key="1">
    <source>
        <dbReference type="ARBA" id="ARBA00000085"/>
    </source>
</evidence>
<dbReference type="InterPro" id="IPR050428">
    <property type="entry name" value="TCS_sensor_his_kinase"/>
</dbReference>
<dbReference type="PANTHER" id="PTHR45436">
    <property type="entry name" value="SENSOR HISTIDINE KINASE YKOH"/>
    <property type="match status" value="1"/>
</dbReference>
<dbReference type="InterPro" id="IPR004358">
    <property type="entry name" value="Sig_transdc_His_kin-like_C"/>
</dbReference>
<dbReference type="FunFam" id="3.30.565.10:FF:000006">
    <property type="entry name" value="Sensor histidine kinase WalK"/>
    <property type="match status" value="1"/>
</dbReference>
<evidence type="ECO:0000313" key="14">
    <source>
        <dbReference type="Proteomes" id="UP000248706"/>
    </source>
</evidence>
<keyword evidence="6 11" id="KW-0812">Transmembrane</keyword>
<accession>A0A328VJ32</accession>
<keyword evidence="7" id="KW-0418">Kinase</keyword>
<evidence type="ECO:0000256" key="8">
    <source>
        <dbReference type="ARBA" id="ARBA00022989"/>
    </source>
</evidence>
<feature type="transmembrane region" description="Helical" evidence="11">
    <location>
        <begin position="178"/>
        <end position="202"/>
    </location>
</feature>
<keyword evidence="10 11" id="KW-0472">Membrane</keyword>
<keyword evidence="8 11" id="KW-1133">Transmembrane helix</keyword>
<evidence type="ECO:0000256" key="10">
    <source>
        <dbReference type="ARBA" id="ARBA00023136"/>
    </source>
</evidence>
<dbReference type="SUPFAM" id="SSF55874">
    <property type="entry name" value="ATPase domain of HSP90 chaperone/DNA topoisomerase II/histidine kinase"/>
    <property type="match status" value="1"/>
</dbReference>
<dbReference type="PANTHER" id="PTHR45436:SF5">
    <property type="entry name" value="SENSOR HISTIDINE KINASE TRCS"/>
    <property type="match status" value="1"/>
</dbReference>
<dbReference type="SMART" id="SM00388">
    <property type="entry name" value="HisKA"/>
    <property type="match status" value="1"/>
</dbReference>
<dbReference type="Gene3D" id="1.10.287.130">
    <property type="match status" value="1"/>
</dbReference>
<comment type="catalytic activity">
    <reaction evidence="1">
        <text>ATP + protein L-histidine = ADP + protein N-phospho-L-histidine.</text>
        <dbReference type="EC" id="2.7.13.3"/>
    </reaction>
</comment>
<dbReference type="Pfam" id="PF02518">
    <property type="entry name" value="HATPase_c"/>
    <property type="match status" value="1"/>
</dbReference>
<dbReference type="GO" id="GO:0000155">
    <property type="term" value="F:phosphorelay sensor kinase activity"/>
    <property type="evidence" value="ECO:0007669"/>
    <property type="project" value="InterPro"/>
</dbReference>
<dbReference type="PRINTS" id="PR00344">
    <property type="entry name" value="BCTRLSENSOR"/>
</dbReference>
<evidence type="ECO:0000256" key="7">
    <source>
        <dbReference type="ARBA" id="ARBA00022777"/>
    </source>
</evidence>
<evidence type="ECO:0000256" key="5">
    <source>
        <dbReference type="ARBA" id="ARBA00022679"/>
    </source>
</evidence>
<dbReference type="CDD" id="cd00075">
    <property type="entry name" value="HATPase"/>
    <property type="match status" value="1"/>
</dbReference>
<evidence type="ECO:0000256" key="11">
    <source>
        <dbReference type="SAM" id="Phobius"/>
    </source>
</evidence>
<dbReference type="InterPro" id="IPR036890">
    <property type="entry name" value="HATPase_C_sf"/>
</dbReference>
<dbReference type="SMART" id="SM00387">
    <property type="entry name" value="HATPase_c"/>
    <property type="match status" value="1"/>
</dbReference>
<dbReference type="Gene3D" id="3.30.565.10">
    <property type="entry name" value="Histidine kinase-like ATPase, C-terminal domain"/>
    <property type="match status" value="1"/>
</dbReference>
<gene>
    <name evidence="13" type="ORF">A4R35_09070</name>
</gene>
<dbReference type="InterPro" id="IPR036097">
    <property type="entry name" value="HisK_dim/P_sf"/>
</dbReference>
<keyword evidence="4" id="KW-0597">Phosphoprotein</keyword>
<dbReference type="Proteomes" id="UP000248706">
    <property type="component" value="Unassembled WGS sequence"/>
</dbReference>
<dbReference type="InterPro" id="IPR003661">
    <property type="entry name" value="HisK_dim/P_dom"/>
</dbReference>
<evidence type="ECO:0000313" key="13">
    <source>
        <dbReference type="EMBL" id="RAQ95683.1"/>
    </source>
</evidence>
<dbReference type="Pfam" id="PF00512">
    <property type="entry name" value="HisKA"/>
    <property type="match status" value="1"/>
</dbReference>
<reference evidence="13 14" key="1">
    <citation type="submission" date="2016-08" db="EMBL/GenBank/DDBJ databases">
        <title>Analysis of Carbohydrate Active Enzymes in Thermogemmatispora T81 Reveals Carbohydrate Degradation Ability.</title>
        <authorList>
            <person name="Tomazini A."/>
            <person name="Lal S."/>
            <person name="Stott M."/>
            <person name="Henrissat B."/>
            <person name="Polikarpov I."/>
            <person name="Sparling R."/>
            <person name="Levin D.B."/>
        </authorList>
    </citation>
    <scope>NUCLEOTIDE SEQUENCE [LARGE SCALE GENOMIC DNA]</scope>
    <source>
        <strain evidence="13 14">T81</strain>
    </source>
</reference>
<dbReference type="SUPFAM" id="SSF47384">
    <property type="entry name" value="Homodimeric domain of signal transducing histidine kinase"/>
    <property type="match status" value="1"/>
</dbReference>
<keyword evidence="14" id="KW-1185">Reference proteome</keyword>
<dbReference type="AlphaFoldDB" id="A0A328VJ32"/>
<evidence type="ECO:0000256" key="2">
    <source>
        <dbReference type="ARBA" id="ARBA00004370"/>
    </source>
</evidence>
<feature type="domain" description="Histidine kinase" evidence="12">
    <location>
        <begin position="222"/>
        <end position="439"/>
    </location>
</feature>
<evidence type="ECO:0000256" key="4">
    <source>
        <dbReference type="ARBA" id="ARBA00022553"/>
    </source>
</evidence>
<dbReference type="InterPro" id="IPR005467">
    <property type="entry name" value="His_kinase_dom"/>
</dbReference>
<dbReference type="EMBL" id="MCIF01000002">
    <property type="protein sequence ID" value="RAQ95683.1"/>
    <property type="molecule type" value="Genomic_DNA"/>
</dbReference>
<comment type="caution">
    <text evidence="13">The sequence shown here is derived from an EMBL/GenBank/DDBJ whole genome shotgun (WGS) entry which is preliminary data.</text>
</comment>
<evidence type="ECO:0000259" key="12">
    <source>
        <dbReference type="PROSITE" id="PS50109"/>
    </source>
</evidence>
<keyword evidence="9" id="KW-0902">Two-component regulatory system</keyword>
<name>A0A328VJ32_9CHLR</name>
<comment type="subcellular location">
    <subcellularLocation>
        <location evidence="2">Membrane</location>
    </subcellularLocation>
</comment>
<organism evidence="13 14">
    <name type="scientific">Thermogemmatispora tikiterensis</name>
    <dbReference type="NCBI Taxonomy" id="1825093"/>
    <lineage>
        <taxon>Bacteria</taxon>
        <taxon>Bacillati</taxon>
        <taxon>Chloroflexota</taxon>
        <taxon>Ktedonobacteria</taxon>
        <taxon>Thermogemmatisporales</taxon>
        <taxon>Thermogemmatisporaceae</taxon>
        <taxon>Thermogemmatispora</taxon>
    </lineage>
</organism>
<evidence type="ECO:0000256" key="9">
    <source>
        <dbReference type="ARBA" id="ARBA00023012"/>
    </source>
</evidence>
<evidence type="ECO:0000256" key="6">
    <source>
        <dbReference type="ARBA" id="ARBA00022692"/>
    </source>
</evidence>
<protein>
    <recommendedName>
        <fullName evidence="3">histidine kinase</fullName>
        <ecNumber evidence="3">2.7.13.3</ecNumber>
    </recommendedName>
</protein>